<reference evidence="2 3" key="1">
    <citation type="journal article" date="2015" name="Genome Biol. Evol.">
        <title>Phylogenomic analyses indicate that early fungi evolved digesting cell walls of algal ancestors of land plants.</title>
        <authorList>
            <person name="Chang Y."/>
            <person name="Wang S."/>
            <person name="Sekimoto S."/>
            <person name="Aerts A.L."/>
            <person name="Choi C."/>
            <person name="Clum A."/>
            <person name="LaButti K.M."/>
            <person name="Lindquist E.A."/>
            <person name="Yee Ngan C."/>
            <person name="Ohm R.A."/>
            <person name="Salamov A.A."/>
            <person name="Grigoriev I.V."/>
            <person name="Spatafora J.W."/>
            <person name="Berbee M.L."/>
        </authorList>
    </citation>
    <scope>NUCLEOTIDE SEQUENCE [LARGE SCALE GENOMIC DNA]</scope>
    <source>
        <strain evidence="2 3">JEL478</strain>
    </source>
</reference>
<evidence type="ECO:0000256" key="1">
    <source>
        <dbReference type="SAM" id="MobiDB-lite"/>
    </source>
</evidence>
<organism evidence="2 3">
    <name type="scientific">Gonapodya prolifera (strain JEL478)</name>
    <name type="common">Monoblepharis prolifera</name>
    <dbReference type="NCBI Taxonomy" id="1344416"/>
    <lineage>
        <taxon>Eukaryota</taxon>
        <taxon>Fungi</taxon>
        <taxon>Fungi incertae sedis</taxon>
        <taxon>Chytridiomycota</taxon>
        <taxon>Chytridiomycota incertae sedis</taxon>
        <taxon>Monoblepharidomycetes</taxon>
        <taxon>Monoblepharidales</taxon>
        <taxon>Gonapodyaceae</taxon>
        <taxon>Gonapodya</taxon>
    </lineage>
</organism>
<gene>
    <name evidence="2" type="ORF">M427DRAFT_159757</name>
</gene>
<dbReference type="EMBL" id="KQ965836">
    <property type="protein sequence ID" value="KXS10183.1"/>
    <property type="molecule type" value="Genomic_DNA"/>
</dbReference>
<accession>A0A139A1E6</accession>
<dbReference type="Proteomes" id="UP000070544">
    <property type="component" value="Unassembled WGS sequence"/>
</dbReference>
<evidence type="ECO:0000313" key="3">
    <source>
        <dbReference type="Proteomes" id="UP000070544"/>
    </source>
</evidence>
<proteinExistence type="predicted"/>
<feature type="region of interest" description="Disordered" evidence="1">
    <location>
        <begin position="1"/>
        <end position="25"/>
    </location>
</feature>
<sequence length="70" mass="7712">MLTGDIAMDDGDREEGQVSSNEDNEVELEECVHLNGPILDYPNMEVASQATVVGLPFDMNREPLLQPVSH</sequence>
<dbReference type="AlphaFoldDB" id="A0A139A1E6"/>
<name>A0A139A1E6_GONPJ</name>
<protein>
    <submittedName>
        <fullName evidence="2">Uncharacterized protein</fullName>
    </submittedName>
</protein>
<evidence type="ECO:0000313" key="2">
    <source>
        <dbReference type="EMBL" id="KXS10183.1"/>
    </source>
</evidence>
<keyword evidence="3" id="KW-1185">Reference proteome</keyword>